<dbReference type="SUPFAM" id="SSF52151">
    <property type="entry name" value="FabD/lysophospholipase-like"/>
    <property type="match status" value="1"/>
</dbReference>
<gene>
    <name evidence="9" type="primary">fabD</name>
    <name evidence="9" type="ORF">GP480_03900</name>
</gene>
<comment type="similarity">
    <text evidence="6">Belongs to the fabD family.</text>
</comment>
<dbReference type="GO" id="GO:0006633">
    <property type="term" value="P:fatty acid biosynthetic process"/>
    <property type="evidence" value="ECO:0007669"/>
    <property type="project" value="TreeGrafter"/>
</dbReference>
<name>A0A6P1GB80_9RICK</name>
<dbReference type="KEGG" id="nef:GP480_03900"/>
<dbReference type="InterPro" id="IPR001227">
    <property type="entry name" value="Ac_transferase_dom_sf"/>
</dbReference>
<dbReference type="InterPro" id="IPR004410">
    <property type="entry name" value="Malonyl_CoA-ACP_transAc_FabD"/>
</dbReference>
<dbReference type="GO" id="GO:0004314">
    <property type="term" value="F:[acyl-carrier-protein] S-malonyltransferase activity"/>
    <property type="evidence" value="ECO:0007669"/>
    <property type="project" value="UniProtKB-EC"/>
</dbReference>
<feature type="active site" evidence="7">
    <location>
        <position position="94"/>
    </location>
</feature>
<dbReference type="InterPro" id="IPR024925">
    <property type="entry name" value="Malonyl_CoA-ACP_transAc"/>
</dbReference>
<dbReference type="InterPro" id="IPR016036">
    <property type="entry name" value="Malonyl_transacylase_ACP-bd"/>
</dbReference>
<dbReference type="AlphaFoldDB" id="A0A6P1GB80"/>
<dbReference type="PANTHER" id="PTHR42681:SF1">
    <property type="entry name" value="MALONYL-COA-ACYL CARRIER PROTEIN TRANSACYLASE, MITOCHONDRIAL"/>
    <property type="match status" value="1"/>
</dbReference>
<dbReference type="Pfam" id="PF00698">
    <property type="entry name" value="Acyl_transf_1"/>
    <property type="match status" value="1"/>
</dbReference>
<feature type="domain" description="Malonyl-CoA:ACP transacylase (MAT)" evidence="8">
    <location>
        <begin position="5"/>
        <end position="297"/>
    </location>
</feature>
<reference evidence="9 10" key="1">
    <citation type="journal article" date="2020" name="MBio">
        <title>Erratum for Teymournejad et al., 'Isolation and Molecular Analysis of a Novel Neorickettsia Species That Causes Potomac Horse Fever'.</title>
        <authorList>
            <person name="Teymournejad O."/>
            <person name="Lin M."/>
            <person name="Bekebrede H."/>
            <person name="Kamr A."/>
            <person name="Toribio R.E."/>
            <person name="Arroyo L.G."/>
            <person name="Baird J.D."/>
            <person name="Rikihisa Y."/>
        </authorList>
    </citation>
    <scope>NUCLEOTIDE SEQUENCE [LARGE SCALE GENOMIC DNA]</scope>
    <source>
        <strain evidence="9 10">Fin17</strain>
    </source>
</reference>
<organism evidence="9 10">
    <name type="scientific">Neorickettsia findlayensis</name>
    <dbReference type="NCBI Taxonomy" id="2686014"/>
    <lineage>
        <taxon>Bacteria</taxon>
        <taxon>Pseudomonadati</taxon>
        <taxon>Pseudomonadota</taxon>
        <taxon>Alphaproteobacteria</taxon>
        <taxon>Rickettsiales</taxon>
        <taxon>Anaplasmataceae</taxon>
        <taxon>Neorickettsia</taxon>
    </lineage>
</organism>
<keyword evidence="4 6" id="KW-0012">Acyltransferase</keyword>
<reference evidence="9 10" key="2">
    <citation type="journal article" date="2020" name="MBio">
        <title>Isolation and Molecular Analysis of a Novel Neorickettsia Species That Causes Potomac Horse Fever.</title>
        <authorList>
            <person name="Teymournejad O."/>
            <person name="Lin M."/>
            <person name="Bekebrede H."/>
            <person name="Kamr A."/>
            <person name="Toribio R.E."/>
            <person name="Arroyo L.G."/>
            <person name="Baird J.D."/>
            <person name="Rikihisa Y."/>
        </authorList>
    </citation>
    <scope>NUCLEOTIDE SEQUENCE [LARGE SCALE GENOMIC DNA]</scope>
    <source>
        <strain evidence="9 10">Fin17</strain>
    </source>
</reference>
<dbReference type="InterPro" id="IPR016035">
    <property type="entry name" value="Acyl_Trfase/lysoPLipase"/>
</dbReference>
<evidence type="ECO:0000256" key="3">
    <source>
        <dbReference type="ARBA" id="ARBA00022679"/>
    </source>
</evidence>
<evidence type="ECO:0000256" key="7">
    <source>
        <dbReference type="PIRSR" id="PIRSR000446-1"/>
    </source>
</evidence>
<evidence type="ECO:0000256" key="6">
    <source>
        <dbReference type="PIRNR" id="PIRNR000446"/>
    </source>
</evidence>
<dbReference type="EMBL" id="CP047224">
    <property type="protein sequence ID" value="QHD65532.1"/>
    <property type="molecule type" value="Genomic_DNA"/>
</dbReference>
<evidence type="ECO:0000256" key="2">
    <source>
        <dbReference type="ARBA" id="ARBA00018953"/>
    </source>
</evidence>
<dbReference type="Gene3D" id="3.40.366.10">
    <property type="entry name" value="Malonyl-Coenzyme A Acyl Carrier Protein, domain 2"/>
    <property type="match status" value="1"/>
</dbReference>
<dbReference type="SUPFAM" id="SSF55048">
    <property type="entry name" value="Probable ACP-binding domain of malonyl-CoA ACP transacylase"/>
    <property type="match status" value="1"/>
</dbReference>
<dbReference type="InterPro" id="IPR014043">
    <property type="entry name" value="Acyl_transferase_dom"/>
</dbReference>
<keyword evidence="10" id="KW-1185">Reference proteome</keyword>
<evidence type="ECO:0000256" key="5">
    <source>
        <dbReference type="ARBA" id="ARBA00048462"/>
    </source>
</evidence>
<dbReference type="SMART" id="SM00827">
    <property type="entry name" value="PKS_AT"/>
    <property type="match status" value="1"/>
</dbReference>
<evidence type="ECO:0000256" key="4">
    <source>
        <dbReference type="ARBA" id="ARBA00023315"/>
    </source>
</evidence>
<dbReference type="PIRSF" id="PIRSF000446">
    <property type="entry name" value="Mct"/>
    <property type="match status" value="1"/>
</dbReference>
<dbReference type="Proteomes" id="UP000464912">
    <property type="component" value="Chromosome"/>
</dbReference>
<evidence type="ECO:0000259" key="8">
    <source>
        <dbReference type="SMART" id="SM00827"/>
    </source>
</evidence>
<proteinExistence type="inferred from homology"/>
<evidence type="ECO:0000313" key="10">
    <source>
        <dbReference type="Proteomes" id="UP000464912"/>
    </source>
</evidence>
<dbReference type="Gene3D" id="3.30.70.250">
    <property type="entry name" value="Malonyl-CoA ACP transacylase, ACP-binding"/>
    <property type="match status" value="1"/>
</dbReference>
<feature type="active site" evidence="7">
    <location>
        <position position="201"/>
    </location>
</feature>
<keyword evidence="3 6" id="KW-0808">Transferase</keyword>
<dbReference type="RefSeq" id="WP_160096019.1">
    <property type="nucleotide sequence ID" value="NZ_CP047224.1"/>
</dbReference>
<dbReference type="InterPro" id="IPR050858">
    <property type="entry name" value="Mal-CoA-ACP_Trans/PKS_FabD"/>
</dbReference>
<dbReference type="NCBIfam" id="TIGR00128">
    <property type="entry name" value="fabD"/>
    <property type="match status" value="1"/>
</dbReference>
<evidence type="ECO:0000313" key="9">
    <source>
        <dbReference type="EMBL" id="QHD65532.1"/>
    </source>
</evidence>
<evidence type="ECO:0000256" key="1">
    <source>
        <dbReference type="ARBA" id="ARBA00013258"/>
    </source>
</evidence>
<accession>A0A6P1GB80</accession>
<sequence length="311" mass="33884">MKMFLFPGQGSQRVGMGKSLYENFSVAREVFSEVDESLGMKLSKVMFEGPEHILSNTENAQPALMATSMAALKVLLSESGKSVSELSEYLAGHSLGEYTALCASGAITISQVAKVLKIRGKSMQEAVPMGEGGMLALIKVTFEEAQNLIVESKVNCEISNDNSNEQVVVSGLTTEIEKIEEYAKQKGIKRVVRLKVSAPFHCKLMQRAVMPVRAALDNVEIVTPSVPIVSNVTASPVTEVQKIKELLVQQITSCVRWRESMLFSIETGVKTFIEVGSGNVLSRMLSRMNPHVTTLNLEGVDDLDRIIATIG</sequence>
<dbReference type="PANTHER" id="PTHR42681">
    <property type="entry name" value="MALONYL-COA-ACYL CARRIER PROTEIN TRANSACYLASE, MITOCHONDRIAL"/>
    <property type="match status" value="1"/>
</dbReference>
<dbReference type="EC" id="2.3.1.39" evidence="1 6"/>
<comment type="catalytic activity">
    <reaction evidence="5 6">
        <text>holo-[ACP] + malonyl-CoA = malonyl-[ACP] + CoA</text>
        <dbReference type="Rhea" id="RHEA:41792"/>
        <dbReference type="Rhea" id="RHEA-COMP:9623"/>
        <dbReference type="Rhea" id="RHEA-COMP:9685"/>
        <dbReference type="ChEBI" id="CHEBI:57287"/>
        <dbReference type="ChEBI" id="CHEBI:57384"/>
        <dbReference type="ChEBI" id="CHEBI:64479"/>
        <dbReference type="ChEBI" id="CHEBI:78449"/>
        <dbReference type="EC" id="2.3.1.39"/>
    </reaction>
</comment>
<protein>
    <recommendedName>
        <fullName evidence="2 6">Malonyl CoA-acyl carrier protein transacylase</fullName>
        <ecNumber evidence="1 6">2.3.1.39</ecNumber>
    </recommendedName>
</protein>